<comment type="function">
    <text evidence="2">Endonuclease that specifically degrades the RNA of RNA-DNA hybrids.</text>
</comment>
<feature type="domain" description="Ribonuclease H1 N-terminal" evidence="11">
    <location>
        <begin position="117"/>
        <end position="160"/>
    </location>
</feature>
<keyword evidence="6" id="KW-0540">Nuclease</keyword>
<evidence type="ECO:0000256" key="9">
    <source>
        <dbReference type="ARBA" id="ARBA00022801"/>
    </source>
</evidence>
<dbReference type="EMBL" id="ABEU02000015">
    <property type="protein sequence ID" value="PNR39037.1"/>
    <property type="molecule type" value="Genomic_DNA"/>
</dbReference>
<evidence type="ECO:0000256" key="7">
    <source>
        <dbReference type="ARBA" id="ARBA00022723"/>
    </source>
</evidence>
<evidence type="ECO:0000256" key="1">
    <source>
        <dbReference type="ARBA" id="ARBA00001946"/>
    </source>
</evidence>
<evidence type="ECO:0000313" key="14">
    <source>
        <dbReference type="Proteomes" id="UP000006727"/>
    </source>
</evidence>
<name>A0A2K1JBZ8_PHYPA</name>
<dbReference type="AlphaFoldDB" id="A0A2K1JBZ8"/>
<sequence length="169" mass="19648">MSPRLRKLVRFVVALLDIQHSFSTTNLFLLIFAAMSNQTHPFEGYRESSFTDGDCRSSSCHFALQSICRITSGVLFDWLVESFHPKSHLDKVPVIDTAIVKQESSSLRCASVVSSMKFYVVRRDRIPGIYRNWRDCEEQVKKFRGCEYKSFRNYEEAKRYLQPDCANID</sequence>
<proteinExistence type="inferred from homology"/>
<dbReference type="EC" id="3.1.26.4" evidence="4"/>
<evidence type="ECO:0000256" key="10">
    <source>
        <dbReference type="ARBA" id="ARBA00022842"/>
    </source>
</evidence>
<reference evidence="13" key="3">
    <citation type="submission" date="2020-12" db="UniProtKB">
        <authorList>
            <consortium name="EnsemblPlants"/>
        </authorList>
    </citation>
    <scope>IDENTIFICATION</scope>
</reference>
<evidence type="ECO:0000256" key="5">
    <source>
        <dbReference type="ARBA" id="ARBA00017721"/>
    </source>
</evidence>
<accession>A0A2K1JBZ8</accession>
<evidence type="ECO:0000256" key="8">
    <source>
        <dbReference type="ARBA" id="ARBA00022759"/>
    </source>
</evidence>
<keyword evidence="14" id="KW-1185">Reference proteome</keyword>
<reference evidence="12 14" key="2">
    <citation type="journal article" date="2018" name="Plant J.">
        <title>The Physcomitrella patens chromosome-scale assembly reveals moss genome structure and evolution.</title>
        <authorList>
            <person name="Lang D."/>
            <person name="Ullrich K.K."/>
            <person name="Murat F."/>
            <person name="Fuchs J."/>
            <person name="Jenkins J."/>
            <person name="Haas F.B."/>
            <person name="Piednoel M."/>
            <person name="Gundlach H."/>
            <person name="Van Bel M."/>
            <person name="Meyberg R."/>
            <person name="Vives C."/>
            <person name="Morata J."/>
            <person name="Symeonidi A."/>
            <person name="Hiss M."/>
            <person name="Muchero W."/>
            <person name="Kamisugi Y."/>
            <person name="Saleh O."/>
            <person name="Blanc G."/>
            <person name="Decker E.L."/>
            <person name="van Gessel N."/>
            <person name="Grimwood J."/>
            <person name="Hayes R.D."/>
            <person name="Graham S.W."/>
            <person name="Gunter L.E."/>
            <person name="McDaniel S.F."/>
            <person name="Hoernstein S.N.W."/>
            <person name="Larsson A."/>
            <person name="Li F.W."/>
            <person name="Perroud P.F."/>
            <person name="Phillips J."/>
            <person name="Ranjan P."/>
            <person name="Rokshar D.S."/>
            <person name="Rothfels C.J."/>
            <person name="Schneider L."/>
            <person name="Shu S."/>
            <person name="Stevenson D.W."/>
            <person name="Thummler F."/>
            <person name="Tillich M."/>
            <person name="Villarreal Aguilar J.C."/>
            <person name="Widiez T."/>
            <person name="Wong G.K."/>
            <person name="Wymore A."/>
            <person name="Zhang Y."/>
            <person name="Zimmer A.D."/>
            <person name="Quatrano R.S."/>
            <person name="Mayer K.F.X."/>
            <person name="Goodstein D."/>
            <person name="Casacuberta J.M."/>
            <person name="Vandepoele K."/>
            <person name="Reski R."/>
            <person name="Cuming A.C."/>
            <person name="Tuskan G.A."/>
            <person name="Maumus F."/>
            <person name="Salse J."/>
            <person name="Schmutz J."/>
            <person name="Rensing S.A."/>
        </authorList>
    </citation>
    <scope>NUCLEOTIDE SEQUENCE [LARGE SCALE GENOMIC DNA]</scope>
    <source>
        <strain evidence="13 14">cv. Gransden 2004</strain>
    </source>
</reference>
<keyword evidence="10" id="KW-0460">Magnesium</keyword>
<dbReference type="InterPro" id="IPR037056">
    <property type="entry name" value="RNase_H1_N_sf"/>
</dbReference>
<dbReference type="Pfam" id="PF01693">
    <property type="entry name" value="Cauli_VI"/>
    <property type="match status" value="1"/>
</dbReference>
<evidence type="ECO:0000256" key="3">
    <source>
        <dbReference type="ARBA" id="ARBA00005300"/>
    </source>
</evidence>
<evidence type="ECO:0000313" key="12">
    <source>
        <dbReference type="EMBL" id="PNR39037.1"/>
    </source>
</evidence>
<dbReference type="STRING" id="3218.A0A2K1JBZ8"/>
<reference evidence="12 14" key="1">
    <citation type="journal article" date="2008" name="Science">
        <title>The Physcomitrella genome reveals evolutionary insights into the conquest of land by plants.</title>
        <authorList>
            <person name="Rensing S."/>
            <person name="Lang D."/>
            <person name="Zimmer A."/>
            <person name="Terry A."/>
            <person name="Salamov A."/>
            <person name="Shapiro H."/>
            <person name="Nishiyama T."/>
            <person name="Perroud P.-F."/>
            <person name="Lindquist E."/>
            <person name="Kamisugi Y."/>
            <person name="Tanahashi T."/>
            <person name="Sakakibara K."/>
            <person name="Fujita T."/>
            <person name="Oishi K."/>
            <person name="Shin-I T."/>
            <person name="Kuroki Y."/>
            <person name="Toyoda A."/>
            <person name="Suzuki Y."/>
            <person name="Hashimoto A."/>
            <person name="Yamaguchi K."/>
            <person name="Sugano A."/>
            <person name="Kohara Y."/>
            <person name="Fujiyama A."/>
            <person name="Anterola A."/>
            <person name="Aoki S."/>
            <person name="Ashton N."/>
            <person name="Barbazuk W.B."/>
            <person name="Barker E."/>
            <person name="Bennetzen J."/>
            <person name="Bezanilla M."/>
            <person name="Blankenship R."/>
            <person name="Cho S.H."/>
            <person name="Dutcher S."/>
            <person name="Estelle M."/>
            <person name="Fawcett J.A."/>
            <person name="Gundlach H."/>
            <person name="Hanada K."/>
            <person name="Heyl A."/>
            <person name="Hicks K.A."/>
            <person name="Hugh J."/>
            <person name="Lohr M."/>
            <person name="Mayer K."/>
            <person name="Melkozernov A."/>
            <person name="Murata T."/>
            <person name="Nelson D."/>
            <person name="Pils B."/>
            <person name="Prigge M."/>
            <person name="Reiss B."/>
            <person name="Renner T."/>
            <person name="Rombauts S."/>
            <person name="Rushton P."/>
            <person name="Sanderfoot A."/>
            <person name="Schween G."/>
            <person name="Shiu S.-H."/>
            <person name="Stueber K."/>
            <person name="Theodoulou F.L."/>
            <person name="Tu H."/>
            <person name="Van de Peer Y."/>
            <person name="Verrier P.J."/>
            <person name="Waters E."/>
            <person name="Wood A."/>
            <person name="Yang L."/>
            <person name="Cove D."/>
            <person name="Cuming A."/>
            <person name="Hasebe M."/>
            <person name="Lucas S."/>
            <person name="Mishler D.B."/>
            <person name="Reski R."/>
            <person name="Grigoriev I."/>
            <person name="Quatrano R.S."/>
            <person name="Boore J.L."/>
        </authorList>
    </citation>
    <scope>NUCLEOTIDE SEQUENCE [LARGE SCALE GENOMIC DNA]</scope>
    <source>
        <strain evidence="13 14">cv. Gransden 2004</strain>
    </source>
</reference>
<dbReference type="GO" id="GO:0004523">
    <property type="term" value="F:RNA-DNA hybrid ribonuclease activity"/>
    <property type="evidence" value="ECO:0007669"/>
    <property type="project" value="UniProtKB-EC"/>
</dbReference>
<dbReference type="FunFam" id="3.40.970.10:FF:000002">
    <property type="entry name" value="Ribonuclease H"/>
    <property type="match status" value="1"/>
</dbReference>
<gene>
    <name evidence="13" type="primary">LOC112292743</name>
    <name evidence="12" type="ORF">PHYPA_019315</name>
</gene>
<dbReference type="Proteomes" id="UP000006727">
    <property type="component" value="Chromosome 15"/>
</dbReference>
<protein>
    <recommendedName>
        <fullName evidence="5">Ribonuclease H</fullName>
        <ecNumber evidence="4">3.1.26.4</ecNumber>
    </recommendedName>
</protein>
<dbReference type="EnsemblPlants" id="Pp3c15_4710V3.1">
    <property type="protein sequence ID" value="Pp3c15_4710V3.1"/>
    <property type="gene ID" value="Pp3c15_4710"/>
</dbReference>
<dbReference type="InterPro" id="IPR011320">
    <property type="entry name" value="RNase_H1_N"/>
</dbReference>
<evidence type="ECO:0000256" key="6">
    <source>
        <dbReference type="ARBA" id="ARBA00022722"/>
    </source>
</evidence>
<comment type="similarity">
    <text evidence="3">Belongs to the RNase H family.</text>
</comment>
<keyword evidence="8" id="KW-0255">Endonuclease</keyword>
<evidence type="ECO:0000256" key="4">
    <source>
        <dbReference type="ARBA" id="ARBA00012180"/>
    </source>
</evidence>
<dbReference type="InterPro" id="IPR009027">
    <property type="entry name" value="Ribosomal_bL9/RNase_H1_N"/>
</dbReference>
<keyword evidence="7" id="KW-0479">Metal-binding</keyword>
<dbReference type="PaxDb" id="3218-PP1S83_126V6.1"/>
<keyword evidence="9" id="KW-0378">Hydrolase</keyword>
<organism evidence="12">
    <name type="scientific">Physcomitrium patens</name>
    <name type="common">Spreading-leaved earth moss</name>
    <name type="synonym">Physcomitrella patens</name>
    <dbReference type="NCBI Taxonomy" id="3218"/>
    <lineage>
        <taxon>Eukaryota</taxon>
        <taxon>Viridiplantae</taxon>
        <taxon>Streptophyta</taxon>
        <taxon>Embryophyta</taxon>
        <taxon>Bryophyta</taxon>
        <taxon>Bryophytina</taxon>
        <taxon>Bryopsida</taxon>
        <taxon>Funariidae</taxon>
        <taxon>Funariales</taxon>
        <taxon>Funariaceae</taxon>
        <taxon>Physcomitrium</taxon>
    </lineage>
</organism>
<dbReference type="Gramene" id="Pp3c15_4710V3.1">
    <property type="protein sequence ID" value="Pp3c15_4710V3.1"/>
    <property type="gene ID" value="Pp3c15_4710"/>
</dbReference>
<dbReference type="Gene3D" id="3.40.970.10">
    <property type="entry name" value="Ribonuclease H1, N-terminal domain"/>
    <property type="match status" value="1"/>
</dbReference>
<evidence type="ECO:0000256" key="2">
    <source>
        <dbReference type="ARBA" id="ARBA00004065"/>
    </source>
</evidence>
<evidence type="ECO:0000313" key="13">
    <source>
        <dbReference type="EnsemblPlants" id="Pp3c15_4710V3.1"/>
    </source>
</evidence>
<dbReference type="GO" id="GO:0046872">
    <property type="term" value="F:metal ion binding"/>
    <property type="evidence" value="ECO:0007669"/>
    <property type="project" value="UniProtKB-KW"/>
</dbReference>
<dbReference type="SUPFAM" id="SSF55658">
    <property type="entry name" value="L9 N-domain-like"/>
    <property type="match status" value="1"/>
</dbReference>
<dbReference type="OrthoDB" id="1216317at2759"/>
<comment type="cofactor">
    <cofactor evidence="1">
        <name>Mg(2+)</name>
        <dbReference type="ChEBI" id="CHEBI:18420"/>
    </cofactor>
</comment>
<evidence type="ECO:0000259" key="11">
    <source>
        <dbReference type="Pfam" id="PF01693"/>
    </source>
</evidence>